<keyword evidence="3 11" id="KW-1003">Cell membrane</keyword>
<feature type="binding site" evidence="11">
    <location>
        <begin position="233"/>
        <end position="240"/>
    </location>
    <ligand>
        <name>ATP</name>
        <dbReference type="ChEBI" id="CHEBI:30616"/>
    </ligand>
</feature>
<protein>
    <recommendedName>
        <fullName evidence="11">A-type ATP synthase subunit A</fullName>
        <ecNumber evidence="11">7.1.2.2</ecNumber>
    </recommendedName>
</protein>
<dbReference type="Pfam" id="PF16886">
    <property type="entry name" value="ATP-synt_ab_Xtn"/>
    <property type="match status" value="1"/>
</dbReference>
<feature type="domain" description="ATPase F1/V1/A1 complex alpha/beta subunit nucleotide-binding" evidence="12">
    <location>
        <begin position="213"/>
        <end position="436"/>
    </location>
</feature>
<comment type="subunit">
    <text evidence="11">Has multiple subunits with at least A(3), B(3), C, D, E, F, H, I and proteolipid K(x).</text>
</comment>
<dbReference type="GO" id="GO:0046933">
    <property type="term" value="F:proton-transporting ATP synthase activity, rotational mechanism"/>
    <property type="evidence" value="ECO:0007669"/>
    <property type="project" value="UniProtKB-UniRule"/>
</dbReference>
<dbReference type="PROSITE" id="PS00152">
    <property type="entry name" value="ATPASE_ALPHA_BETA"/>
    <property type="match status" value="1"/>
</dbReference>
<comment type="catalytic activity">
    <reaction evidence="11">
        <text>ATP + H2O + 4 H(+)(in) = ADP + phosphate + 5 H(+)(out)</text>
        <dbReference type="Rhea" id="RHEA:57720"/>
        <dbReference type="ChEBI" id="CHEBI:15377"/>
        <dbReference type="ChEBI" id="CHEBI:15378"/>
        <dbReference type="ChEBI" id="CHEBI:30616"/>
        <dbReference type="ChEBI" id="CHEBI:43474"/>
        <dbReference type="ChEBI" id="CHEBI:456216"/>
        <dbReference type="EC" id="7.1.2.2"/>
    </reaction>
</comment>
<evidence type="ECO:0000256" key="8">
    <source>
        <dbReference type="ARBA" id="ARBA00023065"/>
    </source>
</evidence>
<dbReference type="AlphaFoldDB" id="A0A7C4D6E4"/>
<evidence type="ECO:0000256" key="2">
    <source>
        <dbReference type="ARBA" id="ARBA00022448"/>
    </source>
</evidence>
<organism evidence="16">
    <name type="scientific">Staphylothermus marinus</name>
    <dbReference type="NCBI Taxonomy" id="2280"/>
    <lineage>
        <taxon>Archaea</taxon>
        <taxon>Thermoproteota</taxon>
        <taxon>Thermoprotei</taxon>
        <taxon>Desulfurococcales</taxon>
        <taxon>Desulfurococcaceae</taxon>
        <taxon>Staphylothermus</taxon>
    </lineage>
</organism>
<dbReference type="EMBL" id="DTBJ01000006">
    <property type="protein sequence ID" value="HGM58041.1"/>
    <property type="molecule type" value="Genomic_DNA"/>
</dbReference>
<dbReference type="GO" id="GO:0042777">
    <property type="term" value="P:proton motive force-driven plasma membrane ATP synthesis"/>
    <property type="evidence" value="ECO:0007669"/>
    <property type="project" value="UniProtKB-UniRule"/>
</dbReference>
<keyword evidence="7 11" id="KW-1278">Translocase</keyword>
<dbReference type="CDD" id="cd01134">
    <property type="entry name" value="V_A-ATPase_A"/>
    <property type="match status" value="1"/>
</dbReference>
<dbReference type="InterPro" id="IPR020003">
    <property type="entry name" value="ATPase_a/bsu_AS"/>
</dbReference>
<dbReference type="FunFam" id="2.40.30.20:FF:000002">
    <property type="entry name" value="V-type proton ATPase catalytic subunit A"/>
    <property type="match status" value="1"/>
</dbReference>
<dbReference type="InterPro" id="IPR027417">
    <property type="entry name" value="P-loop_NTPase"/>
</dbReference>
<evidence type="ECO:0000256" key="4">
    <source>
        <dbReference type="ARBA" id="ARBA00022741"/>
    </source>
</evidence>
<comment type="function">
    <text evidence="11">Component of the A-type ATP synthase that produces ATP from ADP in the presence of a proton gradient across the membrane. The A chain is the catalytic subunit.</text>
</comment>
<evidence type="ECO:0000256" key="6">
    <source>
        <dbReference type="ARBA" id="ARBA00022840"/>
    </source>
</evidence>
<evidence type="ECO:0000256" key="5">
    <source>
        <dbReference type="ARBA" id="ARBA00022781"/>
    </source>
</evidence>
<dbReference type="SUPFAM" id="SSF50615">
    <property type="entry name" value="N-terminal domain of alpha and beta subunits of F1 ATP synthase"/>
    <property type="match status" value="1"/>
</dbReference>
<evidence type="ECO:0000256" key="11">
    <source>
        <dbReference type="HAMAP-Rule" id="MF_00309"/>
    </source>
</evidence>
<dbReference type="InterPro" id="IPR004100">
    <property type="entry name" value="ATPase_F1/V1/A1_a/bsu_N"/>
</dbReference>
<evidence type="ECO:0000256" key="1">
    <source>
        <dbReference type="ARBA" id="ARBA00008936"/>
    </source>
</evidence>
<comment type="similarity">
    <text evidence="1 11">Belongs to the ATPase alpha/beta chains family.</text>
</comment>
<dbReference type="Pfam" id="PF00006">
    <property type="entry name" value="ATP-synt_ab"/>
    <property type="match status" value="1"/>
</dbReference>
<sequence length="594" mass="66728">MVVFLSITGRIYRVSGPLVIAEGMRGTKVYEVVEVGEEKLIGETIGVEGDRAIIQVYEDTTGLKIGEPVYATGTPLAAELGPGLITAIYDGIQRPLPVLEELVGFFIKRGVKASPLPRDRKWFFKPLVKPGDKVNGGDYLGFVEETSSVKHYIMVPPGVHGVIEELASEGDYRVDETIAKVGGIELTMIQKWPVRKPRPYSKKLEPVEPVITGQRVIDFFFPLVKGGKAAIPGGFGTGKTVMLQTLAKWSWVDIAIYVGCGERGNEMADALHSFRKLTDPRTGKLLVERSVFIANTSNMPVAAREASVYLGATIGEYFRDMGYHVLMVADSTSRWAEAMREISGRLEELPGEEGFPAYLGSRLASFYERSGYVETIGKPVRYGSLTIMGAVSPPGADFSEPVTQATLRIVRVFYALDVALAYRRHYPAINWLTSYSLYLDNVTEWWHKTIDSEWRSMRERALSILQRESELEELVRLVGVEALPEEDKLLLETARMIREDFLRQDAFSEVDMYCPPKKTTYMMKAILLFYELGRKALSKGITVDKLRELKCRSKIARMKEIPIIDFEDQFKQLLDEIKEEFSELISEVEIVGKI</sequence>
<evidence type="ECO:0000259" key="12">
    <source>
        <dbReference type="Pfam" id="PF00006"/>
    </source>
</evidence>
<keyword evidence="10 11" id="KW-0066">ATP synthesis</keyword>
<dbReference type="Gene3D" id="2.40.50.100">
    <property type="match status" value="1"/>
</dbReference>
<dbReference type="SUPFAM" id="SSF47917">
    <property type="entry name" value="C-terminal domain of alpha and beta subunits of F1 ATP synthase"/>
    <property type="match status" value="1"/>
</dbReference>
<keyword evidence="9 11" id="KW-0472">Membrane</keyword>
<dbReference type="InterPro" id="IPR023366">
    <property type="entry name" value="ATP_synth_asu-like_sf"/>
</dbReference>
<name>A0A7C4D6E4_STAMA</name>
<keyword evidence="6 11" id="KW-0067">ATP-binding</keyword>
<dbReference type="Gene3D" id="2.40.30.20">
    <property type="match status" value="1"/>
</dbReference>
<gene>
    <name evidence="11" type="primary">atpA</name>
    <name evidence="17" type="ORF">ENT92_02785</name>
    <name evidence="16" type="ORF">ENU14_00385</name>
</gene>
<evidence type="ECO:0000256" key="10">
    <source>
        <dbReference type="ARBA" id="ARBA00023310"/>
    </source>
</evidence>
<keyword evidence="4 11" id="KW-0547">Nucleotide-binding</keyword>
<dbReference type="Gene3D" id="1.10.1140.10">
    <property type="entry name" value="Bovine Mitochondrial F1-atpase, Atp Synthase Beta Chain, Chain D, domain 3"/>
    <property type="match status" value="1"/>
</dbReference>
<dbReference type="InterPro" id="IPR024034">
    <property type="entry name" value="ATPase_F1/V1_b/a_C"/>
</dbReference>
<comment type="caution">
    <text evidence="16">The sequence shown here is derived from an EMBL/GenBank/DDBJ whole genome shotgun (WGS) entry which is preliminary data.</text>
</comment>
<evidence type="ECO:0000259" key="14">
    <source>
        <dbReference type="Pfam" id="PF16886"/>
    </source>
</evidence>
<evidence type="ECO:0000313" key="16">
    <source>
        <dbReference type="EMBL" id="HGM58041.1"/>
    </source>
</evidence>
<dbReference type="EC" id="7.1.2.2" evidence="11"/>
<dbReference type="NCBIfam" id="NF003220">
    <property type="entry name" value="PRK04192.1"/>
    <property type="match status" value="1"/>
</dbReference>
<evidence type="ECO:0000259" key="13">
    <source>
        <dbReference type="Pfam" id="PF02874"/>
    </source>
</evidence>
<keyword evidence="8 11" id="KW-0406">Ion transport</keyword>
<dbReference type="PANTHER" id="PTHR43607:SF1">
    <property type="entry name" value="H(+)-TRANSPORTING TWO-SECTOR ATPASE"/>
    <property type="match status" value="1"/>
</dbReference>
<feature type="domain" description="ATP synthase A/B type C-terminal" evidence="15">
    <location>
        <begin position="444"/>
        <end position="545"/>
    </location>
</feature>
<feature type="domain" description="ATPase F1/V1/A1 complex alpha/beta subunit N-terminal" evidence="13">
    <location>
        <begin position="11"/>
        <end position="73"/>
    </location>
</feature>
<dbReference type="Pfam" id="PF22919">
    <property type="entry name" value="ATP-synt_VA_C"/>
    <property type="match status" value="1"/>
</dbReference>
<dbReference type="SUPFAM" id="SSF52540">
    <property type="entry name" value="P-loop containing nucleoside triphosphate hydrolases"/>
    <property type="match status" value="1"/>
</dbReference>
<dbReference type="InterPro" id="IPR031686">
    <property type="entry name" value="ATP-synth_a_Xtn"/>
</dbReference>
<evidence type="ECO:0000256" key="9">
    <source>
        <dbReference type="ARBA" id="ARBA00023136"/>
    </source>
</evidence>
<dbReference type="PANTHER" id="PTHR43607">
    <property type="entry name" value="V-TYPE PROTON ATPASE CATALYTIC SUBUNIT A"/>
    <property type="match status" value="1"/>
</dbReference>
<dbReference type="InterPro" id="IPR036121">
    <property type="entry name" value="ATPase_F1/V1/A1_a/bsu_N_sf"/>
</dbReference>
<evidence type="ECO:0000256" key="3">
    <source>
        <dbReference type="ARBA" id="ARBA00022475"/>
    </source>
</evidence>
<dbReference type="FunFam" id="1.10.1140.10:FF:000002">
    <property type="entry name" value="V-type proton ATPase catalytic subunit A"/>
    <property type="match status" value="1"/>
</dbReference>
<accession>A0A7C4D6E4</accession>
<keyword evidence="2 11" id="KW-0813">Transport</keyword>
<proteinExistence type="inferred from homology"/>
<comment type="subcellular location">
    <subcellularLocation>
        <location evidence="11">Cell membrane</location>
        <topology evidence="11">Peripheral membrane protein</topology>
    </subcellularLocation>
</comment>
<dbReference type="FunFam" id="2.40.50.100:FF:000008">
    <property type="entry name" value="V-type proton ATPase catalytic subunit A"/>
    <property type="match status" value="1"/>
</dbReference>
<dbReference type="InterPro" id="IPR000194">
    <property type="entry name" value="ATPase_F1/V1/A1_a/bsu_nucl-bd"/>
</dbReference>
<dbReference type="GO" id="GO:0005886">
    <property type="term" value="C:plasma membrane"/>
    <property type="evidence" value="ECO:0007669"/>
    <property type="project" value="UniProtKB-SubCell"/>
</dbReference>
<evidence type="ECO:0000259" key="15">
    <source>
        <dbReference type="Pfam" id="PF22919"/>
    </source>
</evidence>
<dbReference type="HAMAP" id="MF_00309">
    <property type="entry name" value="ATP_synth_A_arch"/>
    <property type="match status" value="1"/>
</dbReference>
<dbReference type="InterPro" id="IPR022878">
    <property type="entry name" value="V-ATPase_asu"/>
</dbReference>
<dbReference type="EMBL" id="DTAN01000109">
    <property type="protein sequence ID" value="HGU65125.1"/>
    <property type="molecule type" value="Genomic_DNA"/>
</dbReference>
<dbReference type="InterPro" id="IPR055190">
    <property type="entry name" value="ATP-synt_VA_C"/>
</dbReference>
<dbReference type="Gene3D" id="3.40.50.300">
    <property type="entry name" value="P-loop containing nucleotide triphosphate hydrolases"/>
    <property type="match status" value="1"/>
</dbReference>
<dbReference type="GO" id="GO:0046961">
    <property type="term" value="F:proton-transporting ATPase activity, rotational mechanism"/>
    <property type="evidence" value="ECO:0007669"/>
    <property type="project" value="InterPro"/>
</dbReference>
<dbReference type="CDD" id="cd18111">
    <property type="entry name" value="ATP-synt_V_A-type_alpha_C"/>
    <property type="match status" value="1"/>
</dbReference>
<feature type="domain" description="ATPsynthase alpha/beta subunit barrel-sandwich" evidence="14">
    <location>
        <begin position="114"/>
        <end position="195"/>
    </location>
</feature>
<reference evidence="16" key="1">
    <citation type="journal article" date="2020" name="mSystems">
        <title>Genome- and Community-Level Interaction Insights into Carbon Utilization and Element Cycling Functions of Hydrothermarchaeota in Hydrothermal Sediment.</title>
        <authorList>
            <person name="Zhou Z."/>
            <person name="Liu Y."/>
            <person name="Xu W."/>
            <person name="Pan J."/>
            <person name="Luo Z.H."/>
            <person name="Li M."/>
        </authorList>
    </citation>
    <scope>NUCLEOTIDE SEQUENCE [LARGE SCALE GENOMIC DNA]</scope>
    <source>
        <strain evidence="17">SpSt-622</strain>
        <strain evidence="16">SpSt-642</strain>
    </source>
</reference>
<dbReference type="GO" id="GO:0005524">
    <property type="term" value="F:ATP binding"/>
    <property type="evidence" value="ECO:0007669"/>
    <property type="project" value="UniProtKB-UniRule"/>
</dbReference>
<evidence type="ECO:0000313" key="17">
    <source>
        <dbReference type="EMBL" id="HGU65125.1"/>
    </source>
</evidence>
<evidence type="ECO:0000256" key="7">
    <source>
        <dbReference type="ARBA" id="ARBA00022967"/>
    </source>
</evidence>
<dbReference type="Pfam" id="PF02874">
    <property type="entry name" value="ATP-synt_ab_N"/>
    <property type="match status" value="1"/>
</dbReference>
<keyword evidence="5 11" id="KW-0375">Hydrogen ion transport</keyword>